<dbReference type="CDD" id="cd05483">
    <property type="entry name" value="retropepsin_like_bacteria"/>
    <property type="match status" value="1"/>
</dbReference>
<sequence length="177" mass="18803">MTGFGAMQRFVLVLVLIIAAALAGPTLVQWGVDALPQTEEPAKVAAKPAYRPSGYGTVVLDAGDNGHFAAVARINNRFIDVIVDTGATAVALPYEEAARLGLRPGNSEFTVEISTANGIQKSAPVTLREVRIDTIRVYDVPALIAPRGALSSALLGMSFLRQLKNVEMRGGELVMQQ</sequence>
<dbReference type="GO" id="GO:0008233">
    <property type="term" value="F:peptidase activity"/>
    <property type="evidence" value="ECO:0007669"/>
    <property type="project" value="UniProtKB-KW"/>
</dbReference>
<accession>A0A2T5VGI4</accession>
<keyword evidence="1" id="KW-0378">Hydrolase</keyword>
<dbReference type="InterPro" id="IPR021109">
    <property type="entry name" value="Peptidase_aspartic_dom_sf"/>
</dbReference>
<evidence type="ECO:0000313" key="1">
    <source>
        <dbReference type="EMBL" id="PTW62872.1"/>
    </source>
</evidence>
<dbReference type="NCBIfam" id="TIGR02281">
    <property type="entry name" value="clan_AA_DTGA"/>
    <property type="match status" value="1"/>
</dbReference>
<evidence type="ECO:0000313" key="2">
    <source>
        <dbReference type="Proteomes" id="UP000244081"/>
    </source>
</evidence>
<dbReference type="GO" id="GO:0006508">
    <property type="term" value="P:proteolysis"/>
    <property type="evidence" value="ECO:0007669"/>
    <property type="project" value="UniProtKB-KW"/>
</dbReference>
<dbReference type="InterPro" id="IPR011969">
    <property type="entry name" value="Clan_AA_Asp_peptidase_C"/>
</dbReference>
<dbReference type="AlphaFoldDB" id="A0A2T5VGI4"/>
<reference evidence="1 2" key="1">
    <citation type="submission" date="2018-04" db="EMBL/GenBank/DDBJ databases">
        <title>Genomic Encyclopedia of Archaeal and Bacterial Type Strains, Phase II (KMG-II): from individual species to whole genera.</title>
        <authorList>
            <person name="Goeker M."/>
        </authorList>
    </citation>
    <scope>NUCLEOTIDE SEQUENCE [LARGE SCALE GENOMIC DNA]</scope>
    <source>
        <strain evidence="1 2">DSM 23382</strain>
    </source>
</reference>
<name>A0A2T5VGI4_9HYPH</name>
<protein>
    <submittedName>
        <fullName evidence="1">Aspartyl protease family protein</fullName>
    </submittedName>
</protein>
<dbReference type="OrthoDB" id="7595324at2"/>
<comment type="caution">
    <text evidence="1">The sequence shown here is derived from an EMBL/GenBank/DDBJ whole genome shotgun (WGS) entry which is preliminary data.</text>
</comment>
<dbReference type="Pfam" id="PF13975">
    <property type="entry name" value="gag-asp_proteas"/>
    <property type="match status" value="1"/>
</dbReference>
<dbReference type="EMBL" id="QAYG01000001">
    <property type="protein sequence ID" value="PTW62872.1"/>
    <property type="molecule type" value="Genomic_DNA"/>
</dbReference>
<keyword evidence="1" id="KW-0645">Protease</keyword>
<gene>
    <name evidence="1" type="ORF">C8N35_101920</name>
</gene>
<dbReference type="Proteomes" id="UP000244081">
    <property type="component" value="Unassembled WGS sequence"/>
</dbReference>
<organism evidence="1 2">
    <name type="scientific">Breoghania corrubedonensis</name>
    <dbReference type="NCBI Taxonomy" id="665038"/>
    <lineage>
        <taxon>Bacteria</taxon>
        <taxon>Pseudomonadati</taxon>
        <taxon>Pseudomonadota</taxon>
        <taxon>Alphaproteobacteria</taxon>
        <taxon>Hyphomicrobiales</taxon>
        <taxon>Stappiaceae</taxon>
        <taxon>Breoghania</taxon>
    </lineage>
</organism>
<dbReference type="Gene3D" id="2.40.70.10">
    <property type="entry name" value="Acid Proteases"/>
    <property type="match status" value="1"/>
</dbReference>
<proteinExistence type="predicted"/>
<dbReference type="SUPFAM" id="SSF50630">
    <property type="entry name" value="Acid proteases"/>
    <property type="match status" value="1"/>
</dbReference>
<dbReference type="InterPro" id="IPR034122">
    <property type="entry name" value="Retropepsin-like_bacterial"/>
</dbReference>
<keyword evidence="2" id="KW-1185">Reference proteome</keyword>